<dbReference type="GO" id="GO:0008541">
    <property type="term" value="C:proteasome regulatory particle, lid subcomplex"/>
    <property type="evidence" value="ECO:0007669"/>
    <property type="project" value="TreeGrafter"/>
</dbReference>
<dbReference type="GO" id="GO:0005198">
    <property type="term" value="F:structural molecule activity"/>
    <property type="evidence" value="ECO:0007669"/>
    <property type="project" value="TreeGrafter"/>
</dbReference>
<dbReference type="InterPro" id="IPR054179">
    <property type="entry name" value="PSD13_N"/>
</dbReference>
<name>R4X6G9_TAPDE</name>
<dbReference type="InterPro" id="IPR000717">
    <property type="entry name" value="PCI_dom"/>
</dbReference>
<keyword evidence="2 4" id="KW-0647">Proteasome</keyword>
<dbReference type="Pfam" id="PF01399">
    <property type="entry name" value="PCI"/>
    <property type="match status" value="1"/>
</dbReference>
<dbReference type="GO" id="GO:0005829">
    <property type="term" value="C:cytosol"/>
    <property type="evidence" value="ECO:0007669"/>
    <property type="project" value="TreeGrafter"/>
</dbReference>
<dbReference type="OrthoDB" id="1093at2759"/>
<sequence>MPRMDIDIDVPSYLHSEVDNAPETLQGFFLQFEDMWERKLWKQLTDQLIDFYALPESQPYRVSIYNSFISTFSKHVNQLKLVSFGIAAAQEYESQEDALTFMQSLAKQVDHESSKDAFVFATIEAARIKLFLGDVEGARESTQKAGATLDNFDSVDQKIHAAYYRVNADYHKAKAEYTAYYRNALLYLACVKTEELPKAEAQERAYDLSIAALLGETIYTFGELLLHPILESLDNTEHSWLKNFLAALNAGDLQQFESLLSNISKQPLLEQSISFLRQKICLMALIEAIFKRPPHERILDFQTIASETRLPVFEVEHLLMKALSLTLIKGSIDQVDSKIAITWVQPRILNLQQIASMHSRLLEWSQDVKKIENLMKNNASSFIEVA</sequence>
<feature type="domain" description="PCI" evidence="3">
    <location>
        <begin position="179"/>
        <end position="346"/>
    </location>
</feature>
<dbReference type="SMART" id="SM00088">
    <property type="entry name" value="PINT"/>
    <property type="match status" value="1"/>
</dbReference>
<gene>
    <name evidence="4" type="ORF">TAPDE_000224</name>
</gene>
<dbReference type="Proteomes" id="UP000013776">
    <property type="component" value="Unassembled WGS sequence"/>
</dbReference>
<evidence type="ECO:0000313" key="4">
    <source>
        <dbReference type="EMBL" id="CCG80685.1"/>
    </source>
</evidence>
<evidence type="ECO:0000313" key="5">
    <source>
        <dbReference type="Proteomes" id="UP000013776"/>
    </source>
</evidence>
<dbReference type="Gene3D" id="1.25.40.570">
    <property type="match status" value="1"/>
</dbReference>
<dbReference type="SUPFAM" id="SSF46785">
    <property type="entry name" value="Winged helix' DNA-binding domain"/>
    <property type="match status" value="1"/>
</dbReference>
<dbReference type="GO" id="GO:0006511">
    <property type="term" value="P:ubiquitin-dependent protein catabolic process"/>
    <property type="evidence" value="ECO:0007669"/>
    <property type="project" value="TreeGrafter"/>
</dbReference>
<organism evidence="4 5">
    <name type="scientific">Taphrina deformans (strain PYCC 5710 / ATCC 11124 / CBS 356.35 / IMI 108563 / JCM 9778 / NBRC 8474)</name>
    <name type="common">Peach leaf curl fungus</name>
    <name type="synonym">Lalaria deformans</name>
    <dbReference type="NCBI Taxonomy" id="1097556"/>
    <lineage>
        <taxon>Eukaryota</taxon>
        <taxon>Fungi</taxon>
        <taxon>Dikarya</taxon>
        <taxon>Ascomycota</taxon>
        <taxon>Taphrinomycotina</taxon>
        <taxon>Taphrinomycetes</taxon>
        <taxon>Taphrinales</taxon>
        <taxon>Taphrinaceae</taxon>
        <taxon>Taphrina</taxon>
    </lineage>
</organism>
<dbReference type="PANTHER" id="PTHR10539">
    <property type="entry name" value="26S PROTEASOME NON-ATPASE REGULATORY SUBUNIT 13"/>
    <property type="match status" value="1"/>
</dbReference>
<dbReference type="EMBL" id="CAHR02000005">
    <property type="protein sequence ID" value="CCG80685.1"/>
    <property type="molecule type" value="Genomic_DNA"/>
</dbReference>
<dbReference type="VEuPathDB" id="FungiDB:TAPDE_000224"/>
<dbReference type="Pfam" id="PF22037">
    <property type="entry name" value="PSD13_N"/>
    <property type="match status" value="1"/>
</dbReference>
<dbReference type="GO" id="GO:0005634">
    <property type="term" value="C:nucleus"/>
    <property type="evidence" value="ECO:0007669"/>
    <property type="project" value="TreeGrafter"/>
</dbReference>
<keyword evidence="5" id="KW-1185">Reference proteome</keyword>
<proteinExistence type="inferred from homology"/>
<protein>
    <submittedName>
        <fullName evidence="4">Proteasome regulatory particle subunit</fullName>
    </submittedName>
</protein>
<dbReference type="STRING" id="1097556.R4X6G9"/>
<comment type="similarity">
    <text evidence="1">Belongs to the proteasome subunit S11 family.</text>
</comment>
<dbReference type="InterPro" id="IPR036390">
    <property type="entry name" value="WH_DNA-bd_sf"/>
</dbReference>
<dbReference type="AlphaFoldDB" id="R4X6G9"/>
<dbReference type="InterPro" id="IPR040798">
    <property type="entry name" value="Rpn9_C"/>
</dbReference>
<comment type="caution">
    <text evidence="4">The sequence shown here is derived from an EMBL/GenBank/DDBJ whole genome shotgun (WGS) entry which is preliminary data.</text>
</comment>
<dbReference type="PROSITE" id="PS50250">
    <property type="entry name" value="PCI"/>
    <property type="match status" value="1"/>
</dbReference>
<reference evidence="4 5" key="1">
    <citation type="journal article" date="2013" name="MBio">
        <title>Genome sequencing of the plant pathogen Taphrina deformans, the causal agent of peach leaf curl.</title>
        <authorList>
            <person name="Cisse O.H."/>
            <person name="Almeida J.M.G.C.F."/>
            <person name="Fonseca A."/>
            <person name="Kumar A.A."/>
            <person name="Salojaervi J."/>
            <person name="Overmyer K."/>
            <person name="Hauser P.M."/>
            <person name="Pagni M."/>
        </authorList>
    </citation>
    <scope>NUCLEOTIDE SEQUENCE [LARGE SCALE GENOMIC DNA]</scope>
    <source>
        <strain evidence="5">PYCC 5710 / ATCC 11124 / CBS 356.35 / IMI 108563 / JCM 9778 / NBRC 8474</strain>
    </source>
</reference>
<evidence type="ECO:0000256" key="2">
    <source>
        <dbReference type="ARBA" id="ARBA00022942"/>
    </source>
</evidence>
<dbReference type="Pfam" id="PF18261">
    <property type="entry name" value="Rpn9_C"/>
    <property type="match status" value="1"/>
</dbReference>
<dbReference type="eggNOG" id="KOG2908">
    <property type="taxonomic scope" value="Eukaryota"/>
</dbReference>
<evidence type="ECO:0000256" key="1">
    <source>
        <dbReference type="ARBA" id="ARBA00006207"/>
    </source>
</evidence>
<dbReference type="InterPro" id="IPR035298">
    <property type="entry name" value="PSMD13"/>
</dbReference>
<evidence type="ECO:0000259" key="3">
    <source>
        <dbReference type="PROSITE" id="PS50250"/>
    </source>
</evidence>
<dbReference type="PANTHER" id="PTHR10539:SF0">
    <property type="entry name" value="26S PROTEASOME NON-ATPASE REGULATORY SUBUNIT 13"/>
    <property type="match status" value="1"/>
</dbReference>
<accession>R4X6G9</accession>